<comment type="caution">
    <text evidence="2">The sequence shown here is derived from an EMBL/GenBank/DDBJ whole genome shotgun (WGS) entry which is preliminary data.</text>
</comment>
<protein>
    <submittedName>
        <fullName evidence="2">Uncharacterized protein</fullName>
    </submittedName>
</protein>
<evidence type="ECO:0000313" key="2">
    <source>
        <dbReference type="EMBL" id="GAA4349596.1"/>
    </source>
</evidence>
<feature type="transmembrane region" description="Helical" evidence="1">
    <location>
        <begin position="37"/>
        <end position="57"/>
    </location>
</feature>
<gene>
    <name evidence="2" type="ORF">GCM10023150_14190</name>
</gene>
<dbReference type="Proteomes" id="UP001501294">
    <property type="component" value="Unassembled WGS sequence"/>
</dbReference>
<keyword evidence="1" id="KW-0472">Membrane</keyword>
<reference evidence="3" key="1">
    <citation type="journal article" date="2019" name="Int. J. Syst. Evol. Microbiol.">
        <title>The Global Catalogue of Microorganisms (GCM) 10K type strain sequencing project: providing services to taxonomists for standard genome sequencing and annotation.</title>
        <authorList>
            <consortium name="The Broad Institute Genomics Platform"/>
            <consortium name="The Broad Institute Genome Sequencing Center for Infectious Disease"/>
            <person name="Wu L."/>
            <person name="Ma J."/>
        </authorList>
    </citation>
    <scope>NUCLEOTIDE SEQUENCE [LARGE SCALE GENOMIC DNA]</scope>
    <source>
        <strain evidence="3">JCM 17727</strain>
    </source>
</reference>
<evidence type="ECO:0000313" key="3">
    <source>
        <dbReference type="Proteomes" id="UP001501294"/>
    </source>
</evidence>
<accession>A0ABP8I292</accession>
<organism evidence="2 3">
    <name type="scientific">Kangiella taiwanensis</name>
    <dbReference type="NCBI Taxonomy" id="1079179"/>
    <lineage>
        <taxon>Bacteria</taxon>
        <taxon>Pseudomonadati</taxon>
        <taxon>Pseudomonadota</taxon>
        <taxon>Gammaproteobacteria</taxon>
        <taxon>Kangiellales</taxon>
        <taxon>Kangiellaceae</taxon>
        <taxon>Kangiella</taxon>
    </lineage>
</organism>
<keyword evidence="1" id="KW-0812">Transmembrane</keyword>
<feature type="transmembrane region" description="Helical" evidence="1">
    <location>
        <begin position="9"/>
        <end position="31"/>
    </location>
</feature>
<name>A0ABP8I292_9GAMM</name>
<keyword evidence="3" id="KW-1185">Reference proteome</keyword>
<feature type="transmembrane region" description="Helical" evidence="1">
    <location>
        <begin position="64"/>
        <end position="86"/>
    </location>
</feature>
<keyword evidence="1" id="KW-1133">Transmembrane helix</keyword>
<sequence length="91" mass="9530">MGSKEDRPIWARALTSIASLMLIGSFIFVLIAGFNLYITSVLVTGAMGLAIPSAISAEGILDAVIGFFEALVEGVMEALFGIFQAITSVFG</sequence>
<proteinExistence type="predicted"/>
<evidence type="ECO:0000256" key="1">
    <source>
        <dbReference type="SAM" id="Phobius"/>
    </source>
</evidence>
<dbReference type="EMBL" id="BAABFU010000002">
    <property type="protein sequence ID" value="GAA4349596.1"/>
    <property type="molecule type" value="Genomic_DNA"/>
</dbReference>
<dbReference type="RefSeq" id="WP_223578149.1">
    <property type="nucleotide sequence ID" value="NZ_BAABFU010000002.1"/>
</dbReference>